<dbReference type="Gene3D" id="1.10.260.40">
    <property type="entry name" value="lambda repressor-like DNA-binding domains"/>
    <property type="match status" value="1"/>
</dbReference>
<dbReference type="STRING" id="1218108.GCA_000382425_03550"/>
<keyword evidence="1" id="KW-0238">DNA-binding</keyword>
<proteinExistence type="predicted"/>
<dbReference type="GO" id="GO:0003700">
    <property type="term" value="F:DNA-binding transcription factor activity"/>
    <property type="evidence" value="ECO:0007669"/>
    <property type="project" value="TreeGrafter"/>
</dbReference>
<dbReference type="SUPFAM" id="SSF47413">
    <property type="entry name" value="lambda repressor-like DNA-binding domains"/>
    <property type="match status" value="1"/>
</dbReference>
<dbReference type="GO" id="GO:0005829">
    <property type="term" value="C:cytosol"/>
    <property type="evidence" value="ECO:0007669"/>
    <property type="project" value="TreeGrafter"/>
</dbReference>
<evidence type="ECO:0000256" key="1">
    <source>
        <dbReference type="ARBA" id="ARBA00023125"/>
    </source>
</evidence>
<dbReference type="InterPro" id="IPR001387">
    <property type="entry name" value="Cro/C1-type_HTH"/>
</dbReference>
<reference evidence="3 4" key="1">
    <citation type="submission" date="2019-07" db="EMBL/GenBank/DDBJ databases">
        <title>Whole genome shotgun sequence of Empedobacter brevis NBRC 14943.</title>
        <authorList>
            <person name="Hosoyama A."/>
            <person name="Uohara A."/>
            <person name="Ohji S."/>
            <person name="Ichikawa N."/>
        </authorList>
    </citation>
    <scope>NUCLEOTIDE SEQUENCE [LARGE SCALE GENOMIC DNA]</scope>
    <source>
        <strain evidence="3 4">NBRC 14943</strain>
    </source>
</reference>
<dbReference type="RefSeq" id="WP_019977019.1">
    <property type="nucleotide sequence ID" value="NZ_BJXC01000029.1"/>
</dbReference>
<dbReference type="OrthoDB" id="4762426at2"/>
<gene>
    <name evidence="3" type="ORF">EB1_31700</name>
</gene>
<dbReference type="PANTHER" id="PTHR46797:SF1">
    <property type="entry name" value="METHYLPHOSPHONATE SYNTHASE"/>
    <property type="match status" value="1"/>
</dbReference>
<dbReference type="InterPro" id="IPR050807">
    <property type="entry name" value="TransReg_Diox_bact_type"/>
</dbReference>
<dbReference type="Proteomes" id="UP000321245">
    <property type="component" value="Unassembled WGS sequence"/>
</dbReference>
<keyword evidence="4" id="KW-1185">Reference proteome</keyword>
<sequence>MEQRDFGIKVRQLREQKGLLLRQIAAALEVDTALVSKIERGERKASKEQIMKIAELLEINPDELLVIWLSDKIVDMLQEEPLAYKVLKNSENRLKNK</sequence>
<dbReference type="GO" id="GO:0003677">
    <property type="term" value="F:DNA binding"/>
    <property type="evidence" value="ECO:0007669"/>
    <property type="project" value="UniProtKB-KW"/>
</dbReference>
<dbReference type="Pfam" id="PF01381">
    <property type="entry name" value="HTH_3"/>
    <property type="match status" value="1"/>
</dbReference>
<evidence type="ECO:0000313" key="3">
    <source>
        <dbReference type="EMBL" id="GEM53380.1"/>
    </source>
</evidence>
<organism evidence="3 4">
    <name type="scientific">Empedobacter brevis NBRC 14943 = ATCC 43319</name>
    <dbReference type="NCBI Taxonomy" id="1218108"/>
    <lineage>
        <taxon>Bacteria</taxon>
        <taxon>Pseudomonadati</taxon>
        <taxon>Bacteroidota</taxon>
        <taxon>Flavobacteriia</taxon>
        <taxon>Flavobacteriales</taxon>
        <taxon>Weeksellaceae</taxon>
        <taxon>Empedobacter</taxon>
    </lineage>
</organism>
<protein>
    <submittedName>
        <fullName evidence="3">Transcriptional regulator</fullName>
    </submittedName>
</protein>
<feature type="domain" description="HTH cro/C1-type" evidence="2">
    <location>
        <begin position="10"/>
        <end position="64"/>
    </location>
</feature>
<dbReference type="PANTHER" id="PTHR46797">
    <property type="entry name" value="HTH-TYPE TRANSCRIPTIONAL REGULATOR"/>
    <property type="match status" value="1"/>
</dbReference>
<dbReference type="AlphaFoldDB" id="A0A511NKQ1"/>
<comment type="caution">
    <text evidence="3">The sequence shown here is derived from an EMBL/GenBank/DDBJ whole genome shotgun (WGS) entry which is preliminary data.</text>
</comment>
<dbReference type="InterPro" id="IPR010982">
    <property type="entry name" value="Lambda_DNA-bd_dom_sf"/>
</dbReference>
<evidence type="ECO:0000259" key="2">
    <source>
        <dbReference type="PROSITE" id="PS50943"/>
    </source>
</evidence>
<dbReference type="PROSITE" id="PS50943">
    <property type="entry name" value="HTH_CROC1"/>
    <property type="match status" value="1"/>
</dbReference>
<accession>A0A511NKQ1</accession>
<name>A0A511NKQ1_9FLAO</name>
<dbReference type="EMBL" id="BJXC01000029">
    <property type="protein sequence ID" value="GEM53380.1"/>
    <property type="molecule type" value="Genomic_DNA"/>
</dbReference>
<dbReference type="SMART" id="SM00530">
    <property type="entry name" value="HTH_XRE"/>
    <property type="match status" value="1"/>
</dbReference>
<dbReference type="GeneID" id="84651567"/>
<dbReference type="CDD" id="cd00093">
    <property type="entry name" value="HTH_XRE"/>
    <property type="match status" value="1"/>
</dbReference>
<evidence type="ECO:0000313" key="4">
    <source>
        <dbReference type="Proteomes" id="UP000321245"/>
    </source>
</evidence>